<evidence type="ECO:0000256" key="12">
    <source>
        <dbReference type="ARBA" id="ARBA00060970"/>
    </source>
</evidence>
<feature type="binding site" evidence="13">
    <location>
        <begin position="130"/>
        <end position="131"/>
    </location>
    <ligand>
        <name>pyridoxal 5'-phosphate</name>
        <dbReference type="ChEBI" id="CHEBI:597326"/>
    </ligand>
</feature>
<dbReference type="GO" id="GO:0005737">
    <property type="term" value="C:cytoplasm"/>
    <property type="evidence" value="ECO:0007669"/>
    <property type="project" value="UniProtKB-SubCell"/>
</dbReference>
<evidence type="ECO:0000256" key="11">
    <source>
        <dbReference type="ARBA" id="ARBA00048449"/>
    </source>
</evidence>
<dbReference type="EC" id="2.6.1.62" evidence="13"/>
<dbReference type="SUPFAM" id="SSF53383">
    <property type="entry name" value="PLP-dependent transferases"/>
    <property type="match status" value="1"/>
</dbReference>
<evidence type="ECO:0000256" key="3">
    <source>
        <dbReference type="ARBA" id="ARBA00005063"/>
    </source>
</evidence>
<keyword evidence="6 13" id="KW-0032">Aminotransferase</keyword>
<dbReference type="HAMAP" id="MF_00834">
    <property type="entry name" value="BioA"/>
    <property type="match status" value="1"/>
</dbReference>
<evidence type="ECO:0000256" key="4">
    <source>
        <dbReference type="ARBA" id="ARBA00011738"/>
    </source>
</evidence>
<accession>A0A1G1KX58</accession>
<feature type="binding site" evidence="13">
    <location>
        <position position="333"/>
    </location>
    <ligand>
        <name>substrate</name>
    </ligand>
</feature>
<comment type="pathway">
    <text evidence="3 13">Cofactor biosynthesis; biotin biosynthesis; 7,8-diaminononanoate from 8-amino-7-oxononanoate (SAM route): step 1/1.</text>
</comment>
<name>A0A1G1KX58_9BACT</name>
<organism evidence="14 15">
    <name type="scientific">Candidatus Danuiimicrobium aquiferis</name>
    <dbReference type="NCBI Taxonomy" id="1801832"/>
    <lineage>
        <taxon>Bacteria</taxon>
        <taxon>Pseudomonadati</taxon>
        <taxon>Candidatus Omnitrophota</taxon>
        <taxon>Candidatus Danuiimicrobium</taxon>
    </lineage>
</organism>
<gene>
    <name evidence="13" type="primary">bioA</name>
    <name evidence="14" type="ORF">A3G33_09360</name>
</gene>
<keyword evidence="5 13" id="KW-0963">Cytoplasm</keyword>
<evidence type="ECO:0000313" key="14">
    <source>
        <dbReference type="EMBL" id="OGW97392.1"/>
    </source>
</evidence>
<feature type="site" description="Participates in the substrate recognition with KAPA and in a stacking interaction with the adenine ring of SAM" evidence="13">
    <location>
        <position position="33"/>
    </location>
</feature>
<evidence type="ECO:0000256" key="7">
    <source>
        <dbReference type="ARBA" id="ARBA00022679"/>
    </source>
</evidence>
<evidence type="ECO:0000256" key="1">
    <source>
        <dbReference type="ARBA" id="ARBA00001933"/>
    </source>
</evidence>
<dbReference type="InterPro" id="IPR005814">
    <property type="entry name" value="Aminotrans_3"/>
</dbReference>
<dbReference type="PANTHER" id="PTHR42684">
    <property type="entry name" value="ADENOSYLMETHIONINE-8-AMINO-7-OXONONANOATE AMINOTRANSFERASE"/>
    <property type="match status" value="1"/>
</dbReference>
<dbReference type="Gene3D" id="3.90.1150.10">
    <property type="entry name" value="Aspartate Aminotransferase, domain 1"/>
    <property type="match status" value="1"/>
</dbReference>
<keyword evidence="8 13" id="KW-0949">S-adenosyl-L-methionine</keyword>
<evidence type="ECO:0000256" key="8">
    <source>
        <dbReference type="ARBA" id="ARBA00022691"/>
    </source>
</evidence>
<comment type="caution">
    <text evidence="14">The sequence shown here is derived from an EMBL/GenBank/DDBJ whole genome shotgun (WGS) entry which is preliminary data.</text>
</comment>
<comment type="subcellular location">
    <subcellularLocation>
        <location evidence="2 13">Cytoplasm</location>
    </subcellularLocation>
</comment>
<dbReference type="InterPro" id="IPR015424">
    <property type="entry name" value="PyrdxlP-dep_Trfase"/>
</dbReference>
<dbReference type="NCBIfam" id="TIGR00508">
    <property type="entry name" value="bioA"/>
    <property type="match status" value="1"/>
</dbReference>
<feature type="binding site" evidence="13">
    <location>
        <position position="298"/>
    </location>
    <ligand>
        <name>substrate</name>
    </ligand>
</feature>
<keyword evidence="9 13" id="KW-0093">Biotin biosynthesis</keyword>
<protein>
    <recommendedName>
        <fullName evidence="13">Adenosylmethionine-8-amino-7-oxononanoate aminotransferase</fullName>
        <ecNumber evidence="13">2.6.1.62</ecNumber>
    </recommendedName>
    <alternativeName>
        <fullName evidence="13">7,8-diamino-pelargonic acid aminotransferase</fullName>
        <shortName evidence="13">DAPA AT</shortName>
        <shortName evidence="13">DAPA aminotransferase</shortName>
    </alternativeName>
    <alternativeName>
        <fullName evidence="13">7,8-diaminononanoate synthase</fullName>
        <shortName evidence="13">DANS</shortName>
    </alternativeName>
    <alternativeName>
        <fullName evidence="13">Diaminopelargonic acid synthase</fullName>
    </alternativeName>
</protein>
<dbReference type="InterPro" id="IPR005815">
    <property type="entry name" value="BioA"/>
</dbReference>
<feature type="binding site" evidence="13">
    <location>
        <begin position="334"/>
        <end position="335"/>
    </location>
    <ligand>
        <name>pyridoxal 5'-phosphate</name>
        <dbReference type="ChEBI" id="CHEBI:597326"/>
    </ligand>
</feature>
<comment type="caution">
    <text evidence="13">Lacks conserved residue(s) required for the propagation of feature annotation.</text>
</comment>
<dbReference type="GO" id="GO:0030170">
    <property type="term" value="F:pyridoxal phosphate binding"/>
    <property type="evidence" value="ECO:0007669"/>
    <property type="project" value="UniProtKB-UniRule"/>
</dbReference>
<evidence type="ECO:0000256" key="10">
    <source>
        <dbReference type="ARBA" id="ARBA00022898"/>
    </source>
</evidence>
<dbReference type="EMBL" id="MHFR01000042">
    <property type="protein sequence ID" value="OGW97392.1"/>
    <property type="molecule type" value="Genomic_DNA"/>
</dbReference>
<evidence type="ECO:0000256" key="6">
    <source>
        <dbReference type="ARBA" id="ARBA00022576"/>
    </source>
</evidence>
<reference evidence="14 15" key="1">
    <citation type="journal article" date="2016" name="Nat. Commun.">
        <title>Thousands of microbial genomes shed light on interconnected biogeochemical processes in an aquifer system.</title>
        <authorList>
            <person name="Anantharaman K."/>
            <person name="Brown C.T."/>
            <person name="Hug L.A."/>
            <person name="Sharon I."/>
            <person name="Castelle C.J."/>
            <person name="Probst A.J."/>
            <person name="Thomas B.C."/>
            <person name="Singh A."/>
            <person name="Wilkins M.J."/>
            <person name="Karaoz U."/>
            <person name="Brodie E.L."/>
            <person name="Williams K.H."/>
            <person name="Hubbard S.S."/>
            <person name="Banfield J.F."/>
        </authorList>
    </citation>
    <scope>NUCLEOTIDE SEQUENCE [LARGE SCALE GENOMIC DNA]</scope>
</reference>
<dbReference type="InterPro" id="IPR015422">
    <property type="entry name" value="PyrdxlP-dep_Trfase_small"/>
</dbReference>
<comment type="cofactor">
    <cofactor evidence="1 13">
        <name>pyridoxal 5'-phosphate</name>
        <dbReference type="ChEBI" id="CHEBI:597326"/>
    </cofactor>
</comment>
<dbReference type="GO" id="GO:0009102">
    <property type="term" value="P:biotin biosynthetic process"/>
    <property type="evidence" value="ECO:0007669"/>
    <property type="project" value="UniProtKB-UniRule"/>
</dbReference>
<dbReference type="PROSITE" id="PS00600">
    <property type="entry name" value="AA_TRANSFER_CLASS_3"/>
    <property type="match status" value="1"/>
</dbReference>
<evidence type="ECO:0000256" key="13">
    <source>
        <dbReference type="HAMAP-Rule" id="MF_00834"/>
    </source>
</evidence>
<dbReference type="PIRSF" id="PIRSF000521">
    <property type="entry name" value="Transaminase_4ab_Lys_Orn"/>
    <property type="match status" value="1"/>
</dbReference>
<dbReference type="Proteomes" id="UP000178187">
    <property type="component" value="Unassembled WGS sequence"/>
</dbReference>
<dbReference type="AlphaFoldDB" id="A0A1G1KX58"/>
<comment type="subunit">
    <text evidence="4 13">Homodimer.</text>
</comment>
<dbReference type="Gene3D" id="3.40.640.10">
    <property type="entry name" value="Type I PLP-dependent aspartate aminotransferase-like (Major domain)"/>
    <property type="match status" value="1"/>
</dbReference>
<evidence type="ECO:0000256" key="9">
    <source>
        <dbReference type="ARBA" id="ARBA00022756"/>
    </source>
</evidence>
<dbReference type="PANTHER" id="PTHR42684:SF17">
    <property type="entry name" value="ADENOSYLMETHIONINE-8-AMINO-7-OXONONANOATE AMINOTRANSFERASE"/>
    <property type="match status" value="1"/>
</dbReference>
<comment type="similarity">
    <text evidence="12 13">Belongs to the class-III pyridoxal-phosphate-dependent aminotransferase family. BioA subfamily.</text>
</comment>
<dbReference type="CDD" id="cd00610">
    <property type="entry name" value="OAT_like"/>
    <property type="match status" value="1"/>
</dbReference>
<keyword evidence="10 13" id="KW-0663">Pyridoxal phosphate</keyword>
<sequence length="464" mass="52610">MPVASQKRQSAKREKFDQKLLTNWDKQFIWHPFTQMSDWEKEDILVIESGKGSYLKDVNGKRYLDGVSSLWCNVHGHRIKDLDQAVKSQLTRVAHSTFLGLSNVPAILLSKKLIEIMPEELTRVFYSDSGSEAVEISLKIAYQYWQHKGEKTRKKFLRLTNAYHGDTIGSVSVGGMDLFHEIYKPLLFDSVEVKAPYRYRDAFIGGEEEYTNDCIERLENVLNQHKNEICAFIMEPLVQGAAGMILQPPGYLAAVRQITKKYDILLILDEVATGFGRTGKMFACEHESVSPDIMCVAKGLTGGYLPLAATFATEEIYRAFLGKYEDAKTFFHGHTYTANPLACAVALANIEYFEKENVLQNLQPKIKILCEGLENFRELKHVGDIRQCGFMVGIELVKGKKDKTPYEMKEKIGIRVIQKARSLGVILRPLGNVIILMPPLGITVVELRKLLRVTYQSIRFVTEG</sequence>
<evidence type="ECO:0000256" key="2">
    <source>
        <dbReference type="ARBA" id="ARBA00004496"/>
    </source>
</evidence>
<dbReference type="InterPro" id="IPR015421">
    <property type="entry name" value="PyrdxlP-dep_Trfase_major"/>
</dbReference>
<dbReference type="GO" id="GO:0004015">
    <property type="term" value="F:adenosylmethionine-8-amino-7-oxononanoate transaminase activity"/>
    <property type="evidence" value="ECO:0007669"/>
    <property type="project" value="UniProtKB-UniRule"/>
</dbReference>
<feature type="modified residue" description="N6-(pyridoxal phosphate)lysine" evidence="13">
    <location>
        <position position="298"/>
    </location>
</feature>
<dbReference type="Pfam" id="PF00202">
    <property type="entry name" value="Aminotran_3"/>
    <property type="match status" value="1"/>
</dbReference>
<feature type="binding site" evidence="13">
    <location>
        <position position="428"/>
    </location>
    <ligand>
        <name>substrate</name>
    </ligand>
</feature>
<evidence type="ECO:0000256" key="5">
    <source>
        <dbReference type="ARBA" id="ARBA00022490"/>
    </source>
</evidence>
<feature type="binding site" evidence="13">
    <location>
        <position position="163"/>
    </location>
    <ligand>
        <name>substrate</name>
    </ligand>
</feature>
<dbReference type="InterPro" id="IPR049704">
    <property type="entry name" value="Aminotrans_3_PPA_site"/>
</dbReference>
<proteinExistence type="inferred from homology"/>
<feature type="binding site" evidence="13">
    <location>
        <position position="269"/>
    </location>
    <ligand>
        <name>pyridoxal 5'-phosphate</name>
        <dbReference type="ChEBI" id="CHEBI:597326"/>
    </ligand>
</feature>
<keyword evidence="7 13" id="KW-0808">Transferase</keyword>
<comment type="catalytic activity">
    <reaction evidence="11 13">
        <text>(8S)-8-amino-7-oxononanoate + S-adenosyl-L-methionine = S-adenosyl-4-methylsulfanyl-2-oxobutanoate + (7R,8S)-7,8-diammoniononanoate</text>
        <dbReference type="Rhea" id="RHEA:16861"/>
        <dbReference type="ChEBI" id="CHEBI:16490"/>
        <dbReference type="ChEBI" id="CHEBI:59789"/>
        <dbReference type="ChEBI" id="CHEBI:149468"/>
        <dbReference type="ChEBI" id="CHEBI:149469"/>
        <dbReference type="EC" id="2.6.1.62"/>
    </reaction>
</comment>
<dbReference type="FunFam" id="3.40.640.10:FF:000078">
    <property type="entry name" value="Adenosylmethionine-8-amino-7-oxononanoate aminotransferase"/>
    <property type="match status" value="1"/>
</dbReference>
<evidence type="ECO:0000313" key="15">
    <source>
        <dbReference type="Proteomes" id="UP000178187"/>
    </source>
</evidence>
<dbReference type="UniPathway" id="UPA00078">
    <property type="reaction ID" value="UER00160"/>
</dbReference>
<comment type="function">
    <text evidence="13">Catalyzes the transfer of the alpha-amino group from S-adenosyl-L-methionine (SAM) to 7-keto-8-aminopelargonic acid (KAPA) to form 7,8-diaminopelargonic acid (DAPA). It is the only aminotransferase known to utilize SAM as an amino donor.</text>
</comment>